<evidence type="ECO:0000256" key="1">
    <source>
        <dbReference type="ARBA" id="ARBA00023125"/>
    </source>
</evidence>
<dbReference type="SUPFAM" id="SSF56349">
    <property type="entry name" value="DNA breaking-rejoining enzymes"/>
    <property type="match status" value="1"/>
</dbReference>
<dbReference type="GO" id="GO:0015074">
    <property type="term" value="P:DNA integration"/>
    <property type="evidence" value="ECO:0007669"/>
    <property type="project" value="InterPro"/>
</dbReference>
<dbReference type="AlphaFoldDB" id="A0A254QAT6"/>
<keyword evidence="2" id="KW-0233">DNA recombination</keyword>
<keyword evidence="1" id="KW-0238">DNA-binding</keyword>
<evidence type="ECO:0000256" key="2">
    <source>
        <dbReference type="ARBA" id="ARBA00023172"/>
    </source>
</evidence>
<dbReference type="PROSITE" id="PS51898">
    <property type="entry name" value="TYR_RECOMBINASE"/>
    <property type="match status" value="1"/>
</dbReference>
<sequence length="367" mass="42086">MSVIFYAREAANDSFIVNLENQSELKLEINVKEGGVNFSQVVAIATEKEEQKQRCGEITKQTLSMFHSRVNSNISEYFGLLKTSDITSKVILGFIEFLSDRSIKAVTINQYLGLLKRLLTIAVLEGWIKGLPVFPKVRSKSIPRASLSVDEYLEVLRCAKNMSRPNISTQDSHRNIVNGFYVKDAPIPKEMVWLIGFMTNTFLRPVDMKLLQHKHIKIVEAKNRYLKISLPETKRHTGQVISLRAAVRIYRELRENNCKRGFGNPNDYVFLPQIKNREVAIQAISHLFRRILLKANLESSSDGQKRTLYSLRHTAITFRLIYGHGIDLLTLARNARTSVEMIEKFYSSNLKAEMNVDMLQSKRTRFG</sequence>
<feature type="domain" description="Tyr recombinase" evidence="3">
    <location>
        <begin position="163"/>
        <end position="360"/>
    </location>
</feature>
<dbReference type="InterPro" id="IPR013762">
    <property type="entry name" value="Integrase-like_cat_sf"/>
</dbReference>
<dbReference type="EMBL" id="NGUO01000002">
    <property type="protein sequence ID" value="OWS72642.1"/>
    <property type="molecule type" value="Genomic_DNA"/>
</dbReference>
<keyword evidence="5" id="KW-1185">Reference proteome</keyword>
<dbReference type="InterPro" id="IPR002104">
    <property type="entry name" value="Integrase_catalytic"/>
</dbReference>
<protein>
    <recommendedName>
        <fullName evidence="3">Tyr recombinase domain-containing protein</fullName>
    </recommendedName>
</protein>
<proteinExistence type="predicted"/>
<dbReference type="RefSeq" id="WP_088526731.1">
    <property type="nucleotide sequence ID" value="NZ_NGUO01000002.1"/>
</dbReference>
<dbReference type="InterPro" id="IPR011010">
    <property type="entry name" value="DNA_brk_join_enz"/>
</dbReference>
<dbReference type="Pfam" id="PF13102">
    <property type="entry name" value="Phage_int_SAM_5"/>
    <property type="match status" value="1"/>
</dbReference>
<dbReference type="Proteomes" id="UP000198104">
    <property type="component" value="Unassembled WGS sequence"/>
</dbReference>
<dbReference type="Gene3D" id="1.10.150.130">
    <property type="match status" value="1"/>
</dbReference>
<dbReference type="InterPro" id="IPR010998">
    <property type="entry name" value="Integrase_recombinase_N"/>
</dbReference>
<evidence type="ECO:0000313" key="4">
    <source>
        <dbReference type="EMBL" id="OWS72642.1"/>
    </source>
</evidence>
<gene>
    <name evidence="4" type="ORF">CBI30_02510</name>
</gene>
<dbReference type="InterPro" id="IPR025269">
    <property type="entry name" value="SAM-like_dom"/>
</dbReference>
<evidence type="ECO:0000313" key="5">
    <source>
        <dbReference type="Proteomes" id="UP000198104"/>
    </source>
</evidence>
<comment type="caution">
    <text evidence="4">The sequence shown here is derived from an EMBL/GenBank/DDBJ whole genome shotgun (WGS) entry which is preliminary data.</text>
</comment>
<reference evidence="4 5" key="1">
    <citation type="submission" date="2017-05" db="EMBL/GenBank/DDBJ databases">
        <title>Polynucleobacter sp. MWH-K35W1 isolated from the permanently anoxic monimolimnion of a meromictic lake.</title>
        <authorList>
            <person name="Hahn M.W."/>
        </authorList>
    </citation>
    <scope>NUCLEOTIDE SEQUENCE [LARGE SCALE GENOMIC DNA]</scope>
    <source>
        <strain evidence="4 5">MWH-K35W1</strain>
    </source>
</reference>
<evidence type="ECO:0000259" key="3">
    <source>
        <dbReference type="PROSITE" id="PS51898"/>
    </source>
</evidence>
<name>A0A254QAT6_9BURK</name>
<organism evidence="4 5">
    <name type="scientific">Polynucleobacter aenigmaticus</name>
    <dbReference type="NCBI Taxonomy" id="1743164"/>
    <lineage>
        <taxon>Bacteria</taxon>
        <taxon>Pseudomonadati</taxon>
        <taxon>Pseudomonadota</taxon>
        <taxon>Betaproteobacteria</taxon>
        <taxon>Burkholderiales</taxon>
        <taxon>Burkholderiaceae</taxon>
        <taxon>Polynucleobacter</taxon>
    </lineage>
</organism>
<dbReference type="GO" id="GO:0003677">
    <property type="term" value="F:DNA binding"/>
    <property type="evidence" value="ECO:0007669"/>
    <property type="project" value="UniProtKB-KW"/>
</dbReference>
<dbReference type="Gene3D" id="1.10.443.10">
    <property type="entry name" value="Intergrase catalytic core"/>
    <property type="match status" value="1"/>
</dbReference>
<accession>A0A254QAT6</accession>
<dbReference type="GO" id="GO:0006310">
    <property type="term" value="P:DNA recombination"/>
    <property type="evidence" value="ECO:0007669"/>
    <property type="project" value="UniProtKB-KW"/>
</dbReference>
<dbReference type="OrthoDB" id="102994at2"/>